<gene>
    <name evidence="1" type="ORF">E2C01_078714</name>
</gene>
<protein>
    <submittedName>
        <fullName evidence="1">Uncharacterized protein</fullName>
    </submittedName>
</protein>
<reference evidence="1 2" key="1">
    <citation type="submission" date="2019-05" db="EMBL/GenBank/DDBJ databases">
        <title>Another draft genome of Portunus trituberculatus and its Hox gene families provides insights of decapod evolution.</title>
        <authorList>
            <person name="Jeong J.-H."/>
            <person name="Song I."/>
            <person name="Kim S."/>
            <person name="Choi T."/>
            <person name="Kim D."/>
            <person name="Ryu S."/>
            <person name="Kim W."/>
        </authorList>
    </citation>
    <scope>NUCLEOTIDE SEQUENCE [LARGE SCALE GENOMIC DNA]</scope>
    <source>
        <tissue evidence="1">Muscle</tissue>
    </source>
</reference>
<evidence type="ECO:0000313" key="1">
    <source>
        <dbReference type="EMBL" id="MPC83990.1"/>
    </source>
</evidence>
<sequence length="63" mass="7153">MFALPCVQRGECEHEAPARFTHAWEREGKRGCRRDGGGRIEWCSRGWGGVSGEWNMPLSLYGK</sequence>
<keyword evidence="2" id="KW-1185">Reference proteome</keyword>
<dbReference type="AlphaFoldDB" id="A0A5B7IHL3"/>
<organism evidence="1 2">
    <name type="scientific">Portunus trituberculatus</name>
    <name type="common">Swimming crab</name>
    <name type="synonym">Neptunus trituberculatus</name>
    <dbReference type="NCBI Taxonomy" id="210409"/>
    <lineage>
        <taxon>Eukaryota</taxon>
        <taxon>Metazoa</taxon>
        <taxon>Ecdysozoa</taxon>
        <taxon>Arthropoda</taxon>
        <taxon>Crustacea</taxon>
        <taxon>Multicrustacea</taxon>
        <taxon>Malacostraca</taxon>
        <taxon>Eumalacostraca</taxon>
        <taxon>Eucarida</taxon>
        <taxon>Decapoda</taxon>
        <taxon>Pleocyemata</taxon>
        <taxon>Brachyura</taxon>
        <taxon>Eubrachyura</taxon>
        <taxon>Portunoidea</taxon>
        <taxon>Portunidae</taxon>
        <taxon>Portuninae</taxon>
        <taxon>Portunus</taxon>
    </lineage>
</organism>
<name>A0A5B7IHL3_PORTR</name>
<dbReference type="Proteomes" id="UP000324222">
    <property type="component" value="Unassembled WGS sequence"/>
</dbReference>
<proteinExistence type="predicted"/>
<accession>A0A5B7IHL3</accession>
<comment type="caution">
    <text evidence="1">The sequence shown here is derived from an EMBL/GenBank/DDBJ whole genome shotgun (WGS) entry which is preliminary data.</text>
</comment>
<dbReference type="EMBL" id="VSRR010064098">
    <property type="protein sequence ID" value="MPC83990.1"/>
    <property type="molecule type" value="Genomic_DNA"/>
</dbReference>
<evidence type="ECO:0000313" key="2">
    <source>
        <dbReference type="Proteomes" id="UP000324222"/>
    </source>
</evidence>